<dbReference type="eggNOG" id="ENOG502T1WS">
    <property type="taxonomic scope" value="Eukaryota"/>
</dbReference>
<sequence length="313" mass="34047">MRTLIVLGATPPRYDAAVQLVLSQHEIKDLTVALAQEALVASWEQSRNKGQSSAQKISAIKQKKGNPSFSQQQRPSGSSSAGKKDGDDKGKGKAKGFTPRGKRAGKFRGKPHKHDHDEVAEMHIADTVSIPAPTTSTIAELAPSGSRTRKVAAPAPNKGKKRARGDWLGQALQLAKDLDISGTPETIRTLKEVVSTAHIEDVPSDTESRASKRSKHGDVSMADRIDEVMEGGYISADDDMSEDEDFRDASEKPLDWASDPEDFDDHDADVDGIIAQAAGLDPPIVDYSFRNPLSGELRCMEPYDEDDWGNDRF</sequence>
<reference evidence="2 3" key="1">
    <citation type="journal article" date="2012" name="Science">
        <title>The Paleozoic origin of enzymatic lignin decomposition reconstructed from 31 fungal genomes.</title>
        <authorList>
            <person name="Floudas D."/>
            <person name="Binder M."/>
            <person name="Riley R."/>
            <person name="Barry K."/>
            <person name="Blanchette R.A."/>
            <person name="Henrissat B."/>
            <person name="Martinez A.T."/>
            <person name="Otillar R."/>
            <person name="Spatafora J.W."/>
            <person name="Yadav J.S."/>
            <person name="Aerts A."/>
            <person name="Benoit I."/>
            <person name="Boyd A."/>
            <person name="Carlson A."/>
            <person name="Copeland A."/>
            <person name="Coutinho P.M."/>
            <person name="de Vries R.P."/>
            <person name="Ferreira P."/>
            <person name="Findley K."/>
            <person name="Foster B."/>
            <person name="Gaskell J."/>
            <person name="Glotzer D."/>
            <person name="Gorecki P."/>
            <person name="Heitman J."/>
            <person name="Hesse C."/>
            <person name="Hori C."/>
            <person name="Igarashi K."/>
            <person name="Jurgens J.A."/>
            <person name="Kallen N."/>
            <person name="Kersten P."/>
            <person name="Kohler A."/>
            <person name="Kuees U."/>
            <person name="Kumar T.K.A."/>
            <person name="Kuo A."/>
            <person name="LaButti K."/>
            <person name="Larrondo L.F."/>
            <person name="Lindquist E."/>
            <person name="Ling A."/>
            <person name="Lombard V."/>
            <person name="Lucas S."/>
            <person name="Lundell T."/>
            <person name="Martin R."/>
            <person name="McLaughlin D.J."/>
            <person name="Morgenstern I."/>
            <person name="Morin E."/>
            <person name="Murat C."/>
            <person name="Nagy L.G."/>
            <person name="Nolan M."/>
            <person name="Ohm R.A."/>
            <person name="Patyshakuliyeva A."/>
            <person name="Rokas A."/>
            <person name="Ruiz-Duenas F.J."/>
            <person name="Sabat G."/>
            <person name="Salamov A."/>
            <person name="Samejima M."/>
            <person name="Schmutz J."/>
            <person name="Slot J.C."/>
            <person name="St John F."/>
            <person name="Stenlid J."/>
            <person name="Sun H."/>
            <person name="Sun S."/>
            <person name="Syed K."/>
            <person name="Tsang A."/>
            <person name="Wiebenga A."/>
            <person name="Young D."/>
            <person name="Pisabarro A."/>
            <person name="Eastwood D.C."/>
            <person name="Martin F."/>
            <person name="Cullen D."/>
            <person name="Grigoriev I.V."/>
            <person name="Hibbett D.S."/>
        </authorList>
    </citation>
    <scope>NUCLEOTIDE SEQUENCE</scope>
    <source>
        <strain evidence="3">FP-58527</strain>
    </source>
</reference>
<dbReference type="STRING" id="743788.S8DMQ5"/>
<dbReference type="Proteomes" id="UP000015241">
    <property type="component" value="Unassembled WGS sequence"/>
</dbReference>
<organism evidence="2 3">
    <name type="scientific">Fomitopsis schrenkii</name>
    <name type="common">Brown rot fungus</name>
    <dbReference type="NCBI Taxonomy" id="2126942"/>
    <lineage>
        <taxon>Eukaryota</taxon>
        <taxon>Fungi</taxon>
        <taxon>Dikarya</taxon>
        <taxon>Basidiomycota</taxon>
        <taxon>Agaricomycotina</taxon>
        <taxon>Agaricomycetes</taxon>
        <taxon>Polyporales</taxon>
        <taxon>Fomitopsis</taxon>
    </lineage>
</organism>
<dbReference type="AlphaFoldDB" id="S8DMQ5"/>
<protein>
    <submittedName>
        <fullName evidence="2">Uncharacterized protein</fullName>
    </submittedName>
</protein>
<feature type="region of interest" description="Disordered" evidence="1">
    <location>
        <begin position="143"/>
        <end position="164"/>
    </location>
</feature>
<dbReference type="EMBL" id="KE504434">
    <property type="protein sequence ID" value="EPS92618.1"/>
    <property type="molecule type" value="Genomic_DNA"/>
</dbReference>
<name>S8DMQ5_FOMSC</name>
<proteinExistence type="predicted"/>
<feature type="compositionally biased region" description="Polar residues" evidence="1">
    <location>
        <begin position="46"/>
        <end position="56"/>
    </location>
</feature>
<feature type="compositionally biased region" description="Basic residues" evidence="1">
    <location>
        <begin position="100"/>
        <end position="113"/>
    </location>
</feature>
<keyword evidence="3" id="KW-1185">Reference proteome</keyword>
<evidence type="ECO:0000313" key="2">
    <source>
        <dbReference type="EMBL" id="EPS92618.1"/>
    </source>
</evidence>
<gene>
    <name evidence="2" type="ORF">FOMPIDRAFT_1056701</name>
</gene>
<feature type="compositionally biased region" description="Basic and acidic residues" evidence="1">
    <location>
        <begin position="82"/>
        <end position="91"/>
    </location>
</feature>
<feature type="region of interest" description="Disordered" evidence="1">
    <location>
        <begin position="200"/>
        <end position="220"/>
    </location>
</feature>
<feature type="compositionally biased region" description="Acidic residues" evidence="1">
    <location>
        <begin position="236"/>
        <end position="246"/>
    </location>
</feature>
<evidence type="ECO:0000313" key="3">
    <source>
        <dbReference type="Proteomes" id="UP000015241"/>
    </source>
</evidence>
<accession>S8DMQ5</accession>
<feature type="region of interest" description="Disordered" evidence="1">
    <location>
        <begin position="235"/>
        <end position="267"/>
    </location>
</feature>
<dbReference type="OrthoDB" id="3270482at2759"/>
<dbReference type="HOGENOM" id="CLU_888616_0_0_1"/>
<evidence type="ECO:0000256" key="1">
    <source>
        <dbReference type="SAM" id="MobiDB-lite"/>
    </source>
</evidence>
<dbReference type="InParanoid" id="S8DMQ5"/>
<feature type="compositionally biased region" description="Polar residues" evidence="1">
    <location>
        <begin position="65"/>
        <end position="75"/>
    </location>
</feature>
<feature type="region of interest" description="Disordered" evidence="1">
    <location>
        <begin position="46"/>
        <end position="116"/>
    </location>
</feature>
<feature type="compositionally biased region" description="Acidic residues" evidence="1">
    <location>
        <begin position="258"/>
        <end position="267"/>
    </location>
</feature>